<dbReference type="RefSeq" id="WP_128746637.1">
    <property type="nucleotide sequence ID" value="NZ_CP035281.1"/>
</dbReference>
<dbReference type="OrthoDB" id="3035501at2"/>
<protein>
    <submittedName>
        <fullName evidence="1">Uncharacterized protein</fullName>
    </submittedName>
</protein>
<sequence>MKRFTCGCLEKQFKSTDQVYVGFEGLPVTEIPCIYRPKGKATLRRIRLETNYCPMCGAKLEDVNVKEGLPQD</sequence>
<dbReference type="EMBL" id="CP035281">
    <property type="protein sequence ID" value="QAT43929.1"/>
    <property type="molecule type" value="Genomic_DNA"/>
</dbReference>
<organism evidence="1 2">
    <name type="scientific">Aminipila luticellarii</name>
    <dbReference type="NCBI Taxonomy" id="2507160"/>
    <lineage>
        <taxon>Bacteria</taxon>
        <taxon>Bacillati</taxon>
        <taxon>Bacillota</taxon>
        <taxon>Clostridia</taxon>
        <taxon>Peptostreptococcales</taxon>
        <taxon>Anaerovoracaceae</taxon>
        <taxon>Aminipila</taxon>
    </lineage>
</organism>
<evidence type="ECO:0000313" key="2">
    <source>
        <dbReference type="Proteomes" id="UP000287601"/>
    </source>
</evidence>
<keyword evidence="2" id="KW-1185">Reference proteome</keyword>
<proteinExistence type="predicted"/>
<gene>
    <name evidence="1" type="ORF">EQM06_12230</name>
</gene>
<dbReference type="Proteomes" id="UP000287601">
    <property type="component" value="Chromosome"/>
</dbReference>
<dbReference type="KEGG" id="amij:EQM06_12230"/>
<dbReference type="AlphaFoldDB" id="A0A410PYA2"/>
<evidence type="ECO:0000313" key="1">
    <source>
        <dbReference type="EMBL" id="QAT43929.1"/>
    </source>
</evidence>
<name>A0A410PYA2_9FIRM</name>
<reference evidence="1 2" key="1">
    <citation type="submission" date="2019-01" db="EMBL/GenBank/DDBJ databases">
        <title>Draft genomes of a novel of Aminipila strains.</title>
        <authorList>
            <person name="Ma S."/>
        </authorList>
    </citation>
    <scope>NUCLEOTIDE SEQUENCE [LARGE SCALE GENOMIC DNA]</scope>
    <source>
        <strain evidence="2">JN-39</strain>
    </source>
</reference>
<accession>A0A410PYA2</accession>